<sequence length="43" mass="4660">MAIYLHLYSVCGGYSRASGDVTGRCVVGDATYIARIYAIFGRL</sequence>
<evidence type="ECO:0000313" key="1">
    <source>
        <dbReference type="EMBL" id="WZU67917.1"/>
    </source>
</evidence>
<evidence type="ECO:0000313" key="2">
    <source>
        <dbReference type="Proteomes" id="UP001470809"/>
    </source>
</evidence>
<dbReference type="AlphaFoldDB" id="A0AAN0NKW5"/>
<reference evidence="1" key="1">
    <citation type="submission" date="2024-08" db="EMBL/GenBank/DDBJ databases">
        <title>Phylogenomic analyses of a clade within the roseobacter group suggest taxonomic reassignments of species of the genera Aestuariivita, Citreicella, Loktanella, Nautella, Pelagibaca, Ruegeria, Thalassobius, Thiobacimonas and Tropicibacter, and the proposal o.</title>
        <authorList>
            <person name="Jeon C.O."/>
        </authorList>
    </citation>
    <scope>NUCLEOTIDE SEQUENCE</scope>
    <source>
        <strain evidence="1">SS1-5</strain>
    </source>
</reference>
<keyword evidence="2" id="KW-1185">Reference proteome</keyword>
<name>A0AAN0NKW5_9RHOB</name>
<dbReference type="EMBL" id="CP151767">
    <property type="protein sequence ID" value="WZU67917.1"/>
    <property type="molecule type" value="Genomic_DNA"/>
</dbReference>
<proteinExistence type="predicted"/>
<gene>
    <name evidence="1" type="ORF">AABB31_02870</name>
</gene>
<accession>A0AAN0NKW5</accession>
<dbReference type="Proteomes" id="UP001470809">
    <property type="component" value="Chromosome"/>
</dbReference>
<protein>
    <submittedName>
        <fullName evidence="1">Uncharacterized protein</fullName>
    </submittedName>
</protein>
<dbReference type="KEGG" id="yrh:AABB31_02870"/>
<organism evidence="1 2">
    <name type="scientific">Yoonia rhodophyticola</name>
    <dbReference type="NCBI Taxonomy" id="3137370"/>
    <lineage>
        <taxon>Bacteria</taxon>
        <taxon>Pseudomonadati</taxon>
        <taxon>Pseudomonadota</taxon>
        <taxon>Alphaproteobacteria</taxon>
        <taxon>Rhodobacterales</taxon>
        <taxon>Paracoccaceae</taxon>
        <taxon>Yoonia</taxon>
    </lineage>
</organism>
<dbReference type="RefSeq" id="WP_342077211.1">
    <property type="nucleotide sequence ID" value="NZ_CP151767.2"/>
</dbReference>